<dbReference type="PANTHER" id="PTHR43449">
    <property type="entry name" value="NUCLEOTIDYLTRANSFERASE"/>
    <property type="match status" value="1"/>
</dbReference>
<dbReference type="GO" id="GO:0016740">
    <property type="term" value="F:transferase activity"/>
    <property type="evidence" value="ECO:0007669"/>
    <property type="project" value="UniProtKB-KW"/>
</dbReference>
<feature type="domain" description="Polymerase beta nucleotidyltransferase" evidence="1">
    <location>
        <begin position="14"/>
        <end position="101"/>
    </location>
</feature>
<comment type="caution">
    <text evidence="2">The sequence shown here is derived from an EMBL/GenBank/DDBJ whole genome shotgun (WGS) entry which is preliminary data.</text>
</comment>
<accession>A0A1E3X7A8</accession>
<evidence type="ECO:0000259" key="1">
    <source>
        <dbReference type="Pfam" id="PF18765"/>
    </source>
</evidence>
<gene>
    <name evidence="2" type="ORF">SCARUB_03396</name>
</gene>
<organism evidence="2 3">
    <name type="scientific">Candidatus Scalindua rubra</name>
    <dbReference type="NCBI Taxonomy" id="1872076"/>
    <lineage>
        <taxon>Bacteria</taxon>
        <taxon>Pseudomonadati</taxon>
        <taxon>Planctomycetota</taxon>
        <taxon>Candidatus Brocadiia</taxon>
        <taxon>Candidatus Brocadiales</taxon>
        <taxon>Candidatus Scalinduaceae</taxon>
        <taxon>Candidatus Scalindua</taxon>
    </lineage>
</organism>
<sequence length="102" mass="12002">MDQKTAIEIVNRYINYLKNNKFKVQKAYLFGSYVNEQYNEDSDIDLAIVMNKLSNSFTTQVELMKISRKFDTRIEPHPFEESDFNKTNPFANEILNKGIRIA</sequence>
<dbReference type="PANTHER" id="PTHR43449:SF1">
    <property type="entry name" value="POLYMERASE BETA NUCLEOTIDYLTRANSFERASE DOMAIN-CONTAINING PROTEIN"/>
    <property type="match status" value="1"/>
</dbReference>
<dbReference type="EMBL" id="MAYW01000114">
    <property type="protein sequence ID" value="ODS31493.1"/>
    <property type="molecule type" value="Genomic_DNA"/>
</dbReference>
<proteinExistence type="predicted"/>
<protein>
    <submittedName>
        <fullName evidence="2">Nucleotidyltransferase</fullName>
    </submittedName>
</protein>
<evidence type="ECO:0000313" key="2">
    <source>
        <dbReference type="EMBL" id="ODS31493.1"/>
    </source>
</evidence>
<evidence type="ECO:0000313" key="3">
    <source>
        <dbReference type="Proteomes" id="UP000094056"/>
    </source>
</evidence>
<dbReference type="Gene3D" id="3.30.460.10">
    <property type="entry name" value="Beta Polymerase, domain 2"/>
    <property type="match status" value="1"/>
</dbReference>
<dbReference type="Pfam" id="PF18765">
    <property type="entry name" value="Polbeta"/>
    <property type="match status" value="1"/>
</dbReference>
<dbReference type="SUPFAM" id="SSF81301">
    <property type="entry name" value="Nucleotidyltransferase"/>
    <property type="match status" value="1"/>
</dbReference>
<keyword evidence="2" id="KW-0808">Transferase</keyword>
<dbReference type="InterPro" id="IPR041633">
    <property type="entry name" value="Polbeta"/>
</dbReference>
<dbReference type="Proteomes" id="UP000094056">
    <property type="component" value="Unassembled WGS sequence"/>
</dbReference>
<dbReference type="InterPro" id="IPR043519">
    <property type="entry name" value="NT_sf"/>
</dbReference>
<dbReference type="CDD" id="cd05403">
    <property type="entry name" value="NT_KNTase_like"/>
    <property type="match status" value="1"/>
</dbReference>
<name>A0A1E3X7A8_9BACT</name>
<dbReference type="AlphaFoldDB" id="A0A1E3X7A8"/>
<reference evidence="2 3" key="1">
    <citation type="submission" date="2016-07" db="EMBL/GenBank/DDBJ databases">
        <title>Draft genome of Scalindua rubra, obtained from a brine-seawater interface in the Red Sea, sheds light on salt adaptation in anammox bacteria.</title>
        <authorList>
            <person name="Speth D.R."/>
            <person name="Lagkouvardos I."/>
            <person name="Wang Y."/>
            <person name="Qian P.-Y."/>
            <person name="Dutilh B.E."/>
            <person name="Jetten M.S."/>
        </authorList>
    </citation>
    <scope>NUCLEOTIDE SEQUENCE [LARGE SCALE GENOMIC DNA]</scope>
    <source>
        <strain evidence="2">BSI-1</strain>
    </source>
</reference>